<dbReference type="GO" id="GO:0003682">
    <property type="term" value="F:chromatin binding"/>
    <property type="evidence" value="ECO:0007669"/>
    <property type="project" value="TreeGrafter"/>
</dbReference>
<comment type="function">
    <text evidence="16">Plays an essential role in normal development and survival. Involved in regulation of the expansion or survival of lymphoid cells. Required for de novo or maintenance DNA methylation. May control silencing of the imprinted CDKN1C gene through DNA methylation. May play a role in formation and organization of heterochromatin, implying a functional role in the regulation of transcription and mitosis.</text>
</comment>
<feature type="compositionally biased region" description="Basic and acidic residues" evidence="18">
    <location>
        <begin position="77"/>
        <end position="88"/>
    </location>
</feature>
<dbReference type="GO" id="GO:0051301">
    <property type="term" value="P:cell division"/>
    <property type="evidence" value="ECO:0007669"/>
    <property type="project" value="UniProtKB-KW"/>
</dbReference>
<dbReference type="InterPro" id="IPR027417">
    <property type="entry name" value="P-loop_NTPase"/>
</dbReference>
<dbReference type="GO" id="GO:0016787">
    <property type="term" value="F:hydrolase activity"/>
    <property type="evidence" value="ECO:0007669"/>
    <property type="project" value="UniProtKB-KW"/>
</dbReference>
<comment type="similarity">
    <text evidence="2">Belongs to the SNF2/RAD54 helicase family.</text>
</comment>
<dbReference type="GO" id="GO:0031508">
    <property type="term" value="P:pericentric heterochromatin formation"/>
    <property type="evidence" value="ECO:0007669"/>
    <property type="project" value="TreeGrafter"/>
</dbReference>
<keyword evidence="4" id="KW-0597">Phosphoprotein</keyword>
<evidence type="ECO:0000256" key="17">
    <source>
        <dbReference type="ARBA" id="ARBA00081399"/>
    </source>
</evidence>
<dbReference type="Pfam" id="PF00271">
    <property type="entry name" value="Helicase_C"/>
    <property type="match status" value="1"/>
</dbReference>
<feature type="domain" description="Helicase ATP-binding" evidence="19">
    <location>
        <begin position="170"/>
        <end position="338"/>
    </location>
</feature>
<keyword evidence="3" id="KW-0217">Developmental protein</keyword>
<dbReference type="GO" id="GO:0004386">
    <property type="term" value="F:helicase activity"/>
    <property type="evidence" value="ECO:0007669"/>
    <property type="project" value="UniProtKB-KW"/>
</dbReference>
<reference evidence="21" key="1">
    <citation type="submission" date="2025-08" db="UniProtKB">
        <authorList>
            <consortium name="Ensembl"/>
        </authorList>
    </citation>
    <scope>IDENTIFICATION</scope>
</reference>
<keyword evidence="15" id="KW-0131">Cell cycle</keyword>
<dbReference type="Ensembl" id="ENSJJAT00000001171.1">
    <property type="protein sequence ID" value="ENSJJAP00000001050.1"/>
    <property type="gene ID" value="ENSJJAG00000000865.1"/>
</dbReference>
<evidence type="ECO:0000256" key="7">
    <source>
        <dbReference type="ARBA" id="ARBA00022776"/>
    </source>
</evidence>
<dbReference type="GO" id="GO:0046651">
    <property type="term" value="P:lymphocyte proliferation"/>
    <property type="evidence" value="ECO:0007669"/>
    <property type="project" value="TreeGrafter"/>
</dbReference>
<evidence type="ECO:0000256" key="2">
    <source>
        <dbReference type="ARBA" id="ARBA00007025"/>
    </source>
</evidence>
<evidence type="ECO:0000256" key="1">
    <source>
        <dbReference type="ARBA" id="ARBA00004123"/>
    </source>
</evidence>
<proteinExistence type="inferred from homology"/>
<dbReference type="Gene3D" id="3.40.50.10810">
    <property type="entry name" value="Tandem AAA-ATPase domain"/>
    <property type="match status" value="1"/>
</dbReference>
<name>A0A8C5JYF1_JACJA</name>
<keyword evidence="13" id="KW-0804">Transcription</keyword>
<protein>
    <recommendedName>
        <fullName evidence="17">Proliferation-associated SNF2-like protein</fullName>
    </recommendedName>
</protein>
<keyword evidence="10" id="KW-0067">ATP-binding</keyword>
<keyword evidence="11" id="KW-0805">Transcription regulation</keyword>
<dbReference type="InterPro" id="IPR014001">
    <property type="entry name" value="Helicase_ATP-bd"/>
</dbReference>
<dbReference type="FunFam" id="3.40.50.300:FF:000577">
    <property type="entry name" value="lymphoid-specific helicase isoform X1"/>
    <property type="match status" value="1"/>
</dbReference>
<gene>
    <name evidence="21" type="primary">Hells</name>
</gene>
<feature type="compositionally biased region" description="Low complexity" evidence="18">
    <location>
        <begin position="91"/>
        <end position="100"/>
    </location>
</feature>
<evidence type="ECO:0000256" key="13">
    <source>
        <dbReference type="ARBA" id="ARBA00023163"/>
    </source>
</evidence>
<keyword evidence="6" id="KW-0547">Nucleotide-binding</keyword>
<accession>A0A8C5JYF1</accession>
<evidence type="ECO:0000256" key="3">
    <source>
        <dbReference type="ARBA" id="ARBA00022473"/>
    </source>
</evidence>
<dbReference type="InterPro" id="IPR038718">
    <property type="entry name" value="SNF2-like_sf"/>
</dbReference>
<dbReference type="InterPro" id="IPR001650">
    <property type="entry name" value="Helicase_C-like"/>
</dbReference>
<dbReference type="SUPFAM" id="SSF52540">
    <property type="entry name" value="P-loop containing nucleoside triphosphate hydrolases"/>
    <property type="match status" value="2"/>
</dbReference>
<dbReference type="PROSITE" id="PS51194">
    <property type="entry name" value="HELICASE_CTER"/>
    <property type="match status" value="1"/>
</dbReference>
<dbReference type="Proteomes" id="UP000694385">
    <property type="component" value="Unassembled WGS sequence"/>
</dbReference>
<evidence type="ECO:0000256" key="8">
    <source>
        <dbReference type="ARBA" id="ARBA00022801"/>
    </source>
</evidence>
<evidence type="ECO:0000259" key="19">
    <source>
        <dbReference type="PROSITE" id="PS51192"/>
    </source>
</evidence>
<evidence type="ECO:0000256" key="12">
    <source>
        <dbReference type="ARBA" id="ARBA00023054"/>
    </source>
</evidence>
<keyword evidence="9" id="KW-0347">Helicase</keyword>
<evidence type="ECO:0000313" key="21">
    <source>
        <dbReference type="Ensembl" id="ENSJJAP00000001050.1"/>
    </source>
</evidence>
<dbReference type="AlphaFoldDB" id="A0A8C5JYF1"/>
<dbReference type="PANTHER" id="PTHR47161">
    <property type="entry name" value="LYMPHOID-SPECIFIC HELICASE"/>
    <property type="match status" value="1"/>
</dbReference>
<dbReference type="GO" id="GO:0005721">
    <property type="term" value="C:pericentric heterochromatin"/>
    <property type="evidence" value="ECO:0007669"/>
    <property type="project" value="TreeGrafter"/>
</dbReference>
<dbReference type="CDD" id="cd18009">
    <property type="entry name" value="DEXHc_HELLS_SMARCA6"/>
    <property type="match status" value="1"/>
</dbReference>
<feature type="domain" description="Helicase C-terminal" evidence="20">
    <location>
        <begin position="538"/>
        <end position="702"/>
    </location>
</feature>
<keyword evidence="14" id="KW-0539">Nucleus</keyword>
<evidence type="ECO:0000256" key="10">
    <source>
        <dbReference type="ARBA" id="ARBA00022840"/>
    </source>
</evidence>
<sequence>TVDPAGEVVITAAMLEEEEQLEAAGLERERVMLEKARMSWDRDSNDIRYRRLQHLLEKSNIYSKFLLTKMEQQQLEEQKKKEKLERKKQSSKASENESSSTNLCMEDLQKNKDSNSIIKDRLSKTVRQNTKFFFDPDRKCNGQPVPFQQPKHFTGGVMRWYQVEGMEWLRMLWENGINGILADEMGLGKTVQCIATVALMIQRGVPGPFLVCGPLSTLPNWVAEFKRFTPEVPTMLYHGTREERRKLVRNIHRRLGTLNIHPVVITSFEIAMRDRNALQHCYWKYLIVDEGHRIKNMKCRLIRELKRFNADNKLLLTGTPLQNNLSELWSLLNFLLPDVFDDLKSFESWFDITSLSETAEDIIAKEREQNVLHMLHQILTPFLLRRLKSDVALEVPPKREVIVYAPLSNKQEVFYTAIVNRTIASMFGSSEKEAVELSTTGRPKRRSRKSINYCQTDEFPNELEKLISQIQPEVERERAVVEVNIPAEAEVNLKLQNIMMLLRKCCNHPYLIEYPIDPATQEFKVDEELVANSGKFLILDRMLPELKKRGHKVLLFSQMTRMLDILMDFCHLRNFSFSRLDGSMSYSEREKNIYNFNTDPDVFLFLVSTRAGGLGINLTAADTVIIYDSDWNPQSDLQAQDRCHRIGQTKPVVVYRLVTANTIDQKIVERAAAKRKLEKLIIHKNHFKGGQSGLNQSKNVLDPKELMELLKSRDYEREVKGSKEKVISDKDLELLLDRSDLIDQMKSSRPIKEKMGIFKILENTEDSSPECLF</sequence>
<evidence type="ECO:0000256" key="9">
    <source>
        <dbReference type="ARBA" id="ARBA00022806"/>
    </source>
</evidence>
<evidence type="ECO:0000256" key="11">
    <source>
        <dbReference type="ARBA" id="ARBA00023015"/>
    </source>
</evidence>
<dbReference type="GO" id="GO:0044027">
    <property type="term" value="P:negative regulation of gene expression via chromosomal CpG island methylation"/>
    <property type="evidence" value="ECO:0007669"/>
    <property type="project" value="TreeGrafter"/>
</dbReference>
<dbReference type="InterPro" id="IPR049730">
    <property type="entry name" value="SNF2/RAD54-like_C"/>
</dbReference>
<evidence type="ECO:0000256" key="14">
    <source>
        <dbReference type="ARBA" id="ARBA00023242"/>
    </source>
</evidence>
<evidence type="ECO:0000256" key="4">
    <source>
        <dbReference type="ARBA" id="ARBA00022553"/>
    </source>
</evidence>
<dbReference type="GO" id="GO:0006346">
    <property type="term" value="P:DNA methylation-dependent constitutive heterochromatin formation"/>
    <property type="evidence" value="ECO:0007669"/>
    <property type="project" value="TreeGrafter"/>
</dbReference>
<dbReference type="CDD" id="cd18793">
    <property type="entry name" value="SF2_C_SNF"/>
    <property type="match status" value="1"/>
</dbReference>
<keyword evidence="7" id="KW-0498">Mitosis</keyword>
<dbReference type="OMA" id="WNICRID"/>
<dbReference type="PROSITE" id="PS51192">
    <property type="entry name" value="HELICASE_ATP_BIND_1"/>
    <property type="match status" value="1"/>
</dbReference>
<keyword evidence="12" id="KW-0175">Coiled coil</keyword>
<keyword evidence="5" id="KW-0132">Cell division</keyword>
<evidence type="ECO:0000256" key="18">
    <source>
        <dbReference type="SAM" id="MobiDB-lite"/>
    </source>
</evidence>
<keyword evidence="8" id="KW-0378">Hydrolase</keyword>
<evidence type="ECO:0000256" key="6">
    <source>
        <dbReference type="ARBA" id="ARBA00022741"/>
    </source>
</evidence>
<dbReference type="GO" id="GO:0005524">
    <property type="term" value="F:ATP binding"/>
    <property type="evidence" value="ECO:0007669"/>
    <property type="project" value="UniProtKB-KW"/>
</dbReference>
<dbReference type="PANTHER" id="PTHR47161:SF1">
    <property type="entry name" value="LYMPHOID-SPECIFIC HELICASE"/>
    <property type="match status" value="1"/>
</dbReference>
<organism evidence="21 22">
    <name type="scientific">Jaculus jaculus</name>
    <name type="common">Lesser Egyptian jerboa</name>
    <dbReference type="NCBI Taxonomy" id="51337"/>
    <lineage>
        <taxon>Eukaryota</taxon>
        <taxon>Metazoa</taxon>
        <taxon>Chordata</taxon>
        <taxon>Craniata</taxon>
        <taxon>Vertebrata</taxon>
        <taxon>Euteleostomi</taxon>
        <taxon>Mammalia</taxon>
        <taxon>Eutheria</taxon>
        <taxon>Euarchontoglires</taxon>
        <taxon>Glires</taxon>
        <taxon>Rodentia</taxon>
        <taxon>Myomorpha</taxon>
        <taxon>Dipodoidea</taxon>
        <taxon>Dipodidae</taxon>
        <taxon>Dipodinae</taxon>
        <taxon>Jaculus</taxon>
    </lineage>
</organism>
<dbReference type="Pfam" id="PF00176">
    <property type="entry name" value="SNF2-rel_dom"/>
    <property type="match status" value="1"/>
</dbReference>
<evidence type="ECO:0000256" key="15">
    <source>
        <dbReference type="ARBA" id="ARBA00023306"/>
    </source>
</evidence>
<evidence type="ECO:0000256" key="5">
    <source>
        <dbReference type="ARBA" id="ARBA00022618"/>
    </source>
</evidence>
<evidence type="ECO:0000313" key="22">
    <source>
        <dbReference type="Proteomes" id="UP000694385"/>
    </source>
</evidence>
<comment type="subcellular location">
    <subcellularLocation>
        <location evidence="1">Nucleus</location>
    </subcellularLocation>
</comment>
<dbReference type="GeneTree" id="ENSGT00740000115593"/>
<evidence type="ECO:0000259" key="20">
    <source>
        <dbReference type="PROSITE" id="PS51194"/>
    </source>
</evidence>
<dbReference type="Gene3D" id="3.40.50.300">
    <property type="entry name" value="P-loop containing nucleotide triphosphate hydrolases"/>
    <property type="match status" value="1"/>
</dbReference>
<dbReference type="FunFam" id="3.40.50.10810:FF:000015">
    <property type="entry name" value="lymphoid-specific helicase isoform X1"/>
    <property type="match status" value="1"/>
</dbReference>
<keyword evidence="22" id="KW-1185">Reference proteome</keyword>
<dbReference type="GO" id="GO:0005634">
    <property type="term" value="C:nucleus"/>
    <property type="evidence" value="ECO:0007669"/>
    <property type="project" value="UniProtKB-SubCell"/>
</dbReference>
<reference evidence="21" key="2">
    <citation type="submission" date="2025-09" db="UniProtKB">
        <authorList>
            <consortium name="Ensembl"/>
        </authorList>
    </citation>
    <scope>IDENTIFICATION</scope>
</reference>
<feature type="region of interest" description="Disordered" evidence="18">
    <location>
        <begin position="77"/>
        <end position="106"/>
    </location>
</feature>
<dbReference type="InterPro" id="IPR000330">
    <property type="entry name" value="SNF2_N"/>
</dbReference>
<dbReference type="SMART" id="SM00490">
    <property type="entry name" value="HELICc"/>
    <property type="match status" value="1"/>
</dbReference>
<dbReference type="InterPro" id="IPR044753">
    <property type="entry name" value="HELLS_N"/>
</dbReference>
<evidence type="ECO:0000256" key="16">
    <source>
        <dbReference type="ARBA" id="ARBA00053349"/>
    </source>
</evidence>
<dbReference type="SMART" id="SM00487">
    <property type="entry name" value="DEXDc"/>
    <property type="match status" value="1"/>
</dbReference>